<reference evidence="3" key="1">
    <citation type="submission" date="2016-10" db="EMBL/GenBank/DDBJ databases">
        <authorList>
            <person name="Varghese N."/>
            <person name="Submissions S."/>
        </authorList>
    </citation>
    <scope>NUCLEOTIDE SEQUENCE [LARGE SCALE GENOMIC DNA]</scope>
    <source>
        <strain evidence="3">PL19</strain>
    </source>
</reference>
<dbReference type="EMBL" id="FOSG01000004">
    <property type="protein sequence ID" value="SFK22181.1"/>
    <property type="molecule type" value="Genomic_DNA"/>
</dbReference>
<dbReference type="RefSeq" id="WP_139238072.1">
    <property type="nucleotide sequence ID" value="NZ_FOSG01000004.1"/>
</dbReference>
<proteinExistence type="predicted"/>
<keyword evidence="3" id="KW-1185">Reference proteome</keyword>
<evidence type="ECO:0000313" key="2">
    <source>
        <dbReference type="EMBL" id="SFK22181.1"/>
    </source>
</evidence>
<evidence type="ECO:0000313" key="3">
    <source>
        <dbReference type="Proteomes" id="UP000198928"/>
    </source>
</evidence>
<evidence type="ECO:0000259" key="1">
    <source>
        <dbReference type="PROSITE" id="PS50943"/>
    </source>
</evidence>
<feature type="domain" description="HTH cro/C1-type" evidence="1">
    <location>
        <begin position="90"/>
        <end position="131"/>
    </location>
</feature>
<dbReference type="Gene3D" id="1.10.260.40">
    <property type="entry name" value="lambda repressor-like DNA-binding domains"/>
    <property type="match status" value="1"/>
</dbReference>
<dbReference type="OrthoDB" id="4180885at2"/>
<name>A0A1I3XSZ4_9ACTN</name>
<dbReference type="InterPro" id="IPR001387">
    <property type="entry name" value="Cro/C1-type_HTH"/>
</dbReference>
<protein>
    <submittedName>
        <fullName evidence="2">Transcriptional regulator</fullName>
    </submittedName>
</protein>
<gene>
    <name evidence="2" type="ORF">SAMN05192584_104300</name>
</gene>
<dbReference type="Proteomes" id="UP000198928">
    <property type="component" value="Unassembled WGS sequence"/>
</dbReference>
<dbReference type="AlphaFoldDB" id="A0A1I3XSZ4"/>
<dbReference type="CDD" id="cd00093">
    <property type="entry name" value="HTH_XRE"/>
    <property type="match status" value="1"/>
</dbReference>
<organism evidence="2 3">
    <name type="scientific">Streptomyces pini</name>
    <dbReference type="NCBI Taxonomy" id="1520580"/>
    <lineage>
        <taxon>Bacteria</taxon>
        <taxon>Bacillati</taxon>
        <taxon>Actinomycetota</taxon>
        <taxon>Actinomycetes</taxon>
        <taxon>Kitasatosporales</taxon>
        <taxon>Streptomycetaceae</taxon>
        <taxon>Streptomyces</taxon>
    </lineage>
</organism>
<dbReference type="GO" id="GO:0003677">
    <property type="term" value="F:DNA binding"/>
    <property type="evidence" value="ECO:0007669"/>
    <property type="project" value="InterPro"/>
</dbReference>
<dbReference type="InterPro" id="IPR010982">
    <property type="entry name" value="Lambda_DNA-bd_dom_sf"/>
</dbReference>
<dbReference type="PROSITE" id="PS50943">
    <property type="entry name" value="HTH_CROC1"/>
    <property type="match status" value="1"/>
</dbReference>
<sequence>MTEASRNPLDEVLERLDALSKTRGLARDDVLDLGELSAATGLGTREIRTLLRGGRVRERKVGETAPRRVNFLYERLLRESGRRPADIVGEVAARLGVTGAWARSLLQGGKCPNVPHLAALADYFGVSLTFFTDPPRDALARELRPVVDRLESRPAGRELDGPLAALVGEHGARAIAARGGGPALTRAQREAITRFVLDFVTDSEPGR</sequence>
<accession>A0A1I3XSZ4</accession>